<keyword evidence="8" id="KW-0626">Porin</keyword>
<evidence type="ECO:0000256" key="8">
    <source>
        <dbReference type="ARBA" id="ARBA00023114"/>
    </source>
</evidence>
<dbReference type="PRINTS" id="PR00184">
    <property type="entry name" value="NEISSPPORIN"/>
</dbReference>
<evidence type="ECO:0000256" key="5">
    <source>
        <dbReference type="ARBA" id="ARBA00022692"/>
    </source>
</evidence>
<evidence type="ECO:0000256" key="10">
    <source>
        <dbReference type="ARBA" id="ARBA00023237"/>
    </source>
</evidence>
<feature type="signal peptide" evidence="11">
    <location>
        <begin position="1"/>
        <end position="20"/>
    </location>
</feature>
<dbReference type="InterPro" id="IPR002299">
    <property type="entry name" value="Porin_Neis"/>
</dbReference>
<keyword evidence="7" id="KW-0406">Ion transport</keyword>
<feature type="domain" description="Porin" evidence="12">
    <location>
        <begin position="4"/>
        <end position="356"/>
    </location>
</feature>
<dbReference type="AlphaFoldDB" id="A0A380MKN9"/>
<dbReference type="InterPro" id="IPR050298">
    <property type="entry name" value="Gram-neg_bact_OMP"/>
</dbReference>
<keyword evidence="4" id="KW-1134">Transmembrane beta strand</keyword>
<dbReference type="GO" id="GO:0034220">
    <property type="term" value="P:monoatomic ion transmembrane transport"/>
    <property type="evidence" value="ECO:0007669"/>
    <property type="project" value="InterPro"/>
</dbReference>
<name>A0A380MKN9_9GAMM</name>
<dbReference type="GO" id="GO:0009279">
    <property type="term" value="C:cell outer membrane"/>
    <property type="evidence" value="ECO:0007669"/>
    <property type="project" value="UniProtKB-SubCell"/>
</dbReference>
<evidence type="ECO:0000313" key="13">
    <source>
        <dbReference type="EMBL" id="SUO91532.1"/>
    </source>
</evidence>
<organism evidence="13 14">
    <name type="scientific">Suttonella indologenes</name>
    <dbReference type="NCBI Taxonomy" id="13276"/>
    <lineage>
        <taxon>Bacteria</taxon>
        <taxon>Pseudomonadati</taxon>
        <taxon>Pseudomonadota</taxon>
        <taxon>Gammaproteobacteria</taxon>
        <taxon>Cardiobacteriales</taxon>
        <taxon>Cardiobacteriaceae</taxon>
        <taxon>Suttonella</taxon>
    </lineage>
</organism>
<dbReference type="RefSeq" id="WP_115217519.1">
    <property type="nucleotide sequence ID" value="NZ_UHIA01000003.1"/>
</dbReference>
<keyword evidence="9" id="KW-0472">Membrane</keyword>
<evidence type="ECO:0000259" key="12">
    <source>
        <dbReference type="Pfam" id="PF13609"/>
    </source>
</evidence>
<keyword evidence="6 11" id="KW-0732">Signal</keyword>
<dbReference type="Proteomes" id="UP000254575">
    <property type="component" value="Unassembled WGS sequence"/>
</dbReference>
<gene>
    <name evidence="13" type="ORF">NCTC10717_00199</name>
</gene>
<evidence type="ECO:0000256" key="9">
    <source>
        <dbReference type="ARBA" id="ARBA00023136"/>
    </source>
</evidence>
<accession>A0A380MKN9</accession>
<comment type="subunit">
    <text evidence="2">Homotrimer.</text>
</comment>
<keyword evidence="5" id="KW-0812">Transmembrane</keyword>
<evidence type="ECO:0000256" key="3">
    <source>
        <dbReference type="ARBA" id="ARBA00022448"/>
    </source>
</evidence>
<feature type="chain" id="PRO_5016623955" evidence="11">
    <location>
        <begin position="21"/>
        <end position="376"/>
    </location>
</feature>
<sequence length="376" mass="40850">MKKALIALSVAAGMIASAQAENTTTLYGSLGVETQVNKNNTDSIRSSITDNRWNLDTSSAKFGIKGTEDLNNGLQAFYKIEFGFDPNGGVDKTRYAYLGLRGNFGEVTFGKQDSLYKIVTNKADIFQNSFYGETTHYGAATGGSQIPKVISYVSRNMNGFQFGLAGVLDGNHDAVGFSDNKSFSAYQAGIWYAQNGFYVGAAYSSLDVQKGKSATLLSAAGNFRARTQPFDNSPSIDVVGIAAEYKNDQFKVAISAEHKSGNDVVGVSGPWGSNDASTPADFAAISQKRAAERLAWSDGEKYALAGEYYSGPNTFRAGFGLADLNEFSSNIYTYGLGYQYNFSNRTYTYVEGEYIDWNVNNIKNGYTVRVGLRHDF</sequence>
<evidence type="ECO:0000256" key="7">
    <source>
        <dbReference type="ARBA" id="ARBA00023065"/>
    </source>
</evidence>
<evidence type="ECO:0000256" key="11">
    <source>
        <dbReference type="SAM" id="SignalP"/>
    </source>
</evidence>
<evidence type="ECO:0000256" key="2">
    <source>
        <dbReference type="ARBA" id="ARBA00011233"/>
    </source>
</evidence>
<keyword evidence="14" id="KW-1185">Reference proteome</keyword>
<dbReference type="CDD" id="cd00342">
    <property type="entry name" value="gram_neg_porins"/>
    <property type="match status" value="1"/>
</dbReference>
<dbReference type="Gene3D" id="2.40.160.10">
    <property type="entry name" value="Porin"/>
    <property type="match status" value="1"/>
</dbReference>
<dbReference type="EMBL" id="UHIA01000003">
    <property type="protein sequence ID" value="SUO91532.1"/>
    <property type="molecule type" value="Genomic_DNA"/>
</dbReference>
<dbReference type="PANTHER" id="PTHR34501:SF9">
    <property type="entry name" value="MAJOR OUTER MEMBRANE PROTEIN P.IA"/>
    <property type="match status" value="1"/>
</dbReference>
<proteinExistence type="predicted"/>
<evidence type="ECO:0000313" key="14">
    <source>
        <dbReference type="Proteomes" id="UP000254575"/>
    </source>
</evidence>
<dbReference type="OrthoDB" id="8173690at2"/>
<reference evidence="13 14" key="1">
    <citation type="submission" date="2018-06" db="EMBL/GenBank/DDBJ databases">
        <authorList>
            <consortium name="Pathogen Informatics"/>
            <person name="Doyle S."/>
        </authorList>
    </citation>
    <scope>NUCLEOTIDE SEQUENCE [LARGE SCALE GENOMIC DNA]</scope>
    <source>
        <strain evidence="13 14">NCTC10717</strain>
    </source>
</reference>
<dbReference type="SUPFAM" id="SSF56935">
    <property type="entry name" value="Porins"/>
    <property type="match status" value="1"/>
</dbReference>
<dbReference type="PANTHER" id="PTHR34501">
    <property type="entry name" value="PROTEIN YDDL-RELATED"/>
    <property type="match status" value="1"/>
</dbReference>
<dbReference type="InterPro" id="IPR033900">
    <property type="entry name" value="Gram_neg_porin_domain"/>
</dbReference>
<keyword evidence="3" id="KW-0813">Transport</keyword>
<evidence type="ECO:0000256" key="1">
    <source>
        <dbReference type="ARBA" id="ARBA00004571"/>
    </source>
</evidence>
<dbReference type="GO" id="GO:0015288">
    <property type="term" value="F:porin activity"/>
    <property type="evidence" value="ECO:0007669"/>
    <property type="project" value="UniProtKB-KW"/>
</dbReference>
<evidence type="ECO:0000256" key="4">
    <source>
        <dbReference type="ARBA" id="ARBA00022452"/>
    </source>
</evidence>
<dbReference type="InterPro" id="IPR001702">
    <property type="entry name" value="Porin_Gram-ve"/>
</dbReference>
<evidence type="ECO:0000256" key="6">
    <source>
        <dbReference type="ARBA" id="ARBA00022729"/>
    </source>
</evidence>
<protein>
    <submittedName>
        <fullName evidence="13">Outer membrane porin protein 32</fullName>
    </submittedName>
</protein>
<dbReference type="InterPro" id="IPR023614">
    <property type="entry name" value="Porin_dom_sf"/>
</dbReference>
<dbReference type="PRINTS" id="PR00182">
    <property type="entry name" value="ECOLNEIPORIN"/>
</dbReference>
<dbReference type="Pfam" id="PF13609">
    <property type="entry name" value="Porin_4"/>
    <property type="match status" value="1"/>
</dbReference>
<dbReference type="GO" id="GO:0046930">
    <property type="term" value="C:pore complex"/>
    <property type="evidence" value="ECO:0007669"/>
    <property type="project" value="UniProtKB-KW"/>
</dbReference>
<keyword evidence="10" id="KW-0998">Cell outer membrane</keyword>
<comment type="subcellular location">
    <subcellularLocation>
        <location evidence="1">Cell outer membrane</location>
        <topology evidence="1">Multi-pass membrane protein</topology>
    </subcellularLocation>
</comment>